<gene>
    <name evidence="2" type="ORF">ENKNEFLB_01745</name>
</gene>
<feature type="transmembrane region" description="Helical" evidence="1">
    <location>
        <begin position="16"/>
        <end position="39"/>
    </location>
</feature>
<evidence type="ECO:0000256" key="1">
    <source>
        <dbReference type="SAM" id="Phobius"/>
    </source>
</evidence>
<evidence type="ECO:0008006" key="4">
    <source>
        <dbReference type="Google" id="ProtNLM"/>
    </source>
</evidence>
<dbReference type="EMBL" id="CP075371">
    <property type="protein sequence ID" value="QVT79364.1"/>
    <property type="molecule type" value="Genomic_DNA"/>
</dbReference>
<feature type="transmembrane region" description="Helical" evidence="1">
    <location>
        <begin position="110"/>
        <end position="127"/>
    </location>
</feature>
<name>A0ABX8EFV3_9ACTN</name>
<dbReference type="RefSeq" id="WP_246535917.1">
    <property type="nucleotide sequence ID" value="NZ_BAAAHS010000030.1"/>
</dbReference>
<keyword evidence="3" id="KW-1185">Reference proteome</keyword>
<keyword evidence="1" id="KW-0472">Membrane</keyword>
<evidence type="ECO:0000313" key="2">
    <source>
        <dbReference type="EMBL" id="QVT79364.1"/>
    </source>
</evidence>
<organism evidence="2 3">
    <name type="scientific">Nocardioides aquaticus</name>
    <dbReference type="NCBI Taxonomy" id="160826"/>
    <lineage>
        <taxon>Bacteria</taxon>
        <taxon>Bacillati</taxon>
        <taxon>Actinomycetota</taxon>
        <taxon>Actinomycetes</taxon>
        <taxon>Propionibacteriales</taxon>
        <taxon>Nocardioidaceae</taxon>
        <taxon>Nocardioides</taxon>
    </lineage>
</organism>
<evidence type="ECO:0000313" key="3">
    <source>
        <dbReference type="Proteomes" id="UP000679307"/>
    </source>
</evidence>
<keyword evidence="1" id="KW-0812">Transmembrane</keyword>
<protein>
    <recommendedName>
        <fullName evidence="4">RDD family protein</fullName>
    </recommendedName>
</protein>
<proteinExistence type="predicted"/>
<dbReference type="Proteomes" id="UP000679307">
    <property type="component" value="Chromosome"/>
</dbReference>
<reference evidence="2 3" key="1">
    <citation type="submission" date="2021-05" db="EMBL/GenBank/DDBJ databases">
        <title>Complete genome of Nocardioides aquaticus KCTC 9944T isolated from meromictic and hypersaline Ekho Lake, Antarctica.</title>
        <authorList>
            <person name="Hwang K."/>
            <person name="Kim K.M."/>
            <person name="Choe H."/>
        </authorList>
    </citation>
    <scope>NUCLEOTIDE SEQUENCE [LARGE SCALE GENOMIC DNA]</scope>
    <source>
        <strain evidence="2 3">KCTC 9944</strain>
    </source>
</reference>
<keyword evidence="1" id="KW-1133">Transmembrane helix</keyword>
<feature type="transmembrane region" description="Helical" evidence="1">
    <location>
        <begin position="51"/>
        <end position="75"/>
    </location>
</feature>
<accession>A0ABX8EFV3</accession>
<sequence length="156" mass="17419">MSERRDRDWQVAKADFVFVLLANGLMAPFYAMVVVVGWLCTRGVWDLEASIIISTVVLFWVFESILFWAAVWSIGERQKPRAVTGRYALGARLVASPLAAWMAGGFTGRAALFGLVVGVVFAGVDYVRPRHGLGDEESDRVQDREVLRRAIRDESL</sequence>